<dbReference type="Gene3D" id="3.60.40.10">
    <property type="entry name" value="PPM-type phosphatase domain"/>
    <property type="match status" value="1"/>
</dbReference>
<dbReference type="InterPro" id="IPR001932">
    <property type="entry name" value="PPM-type_phosphatase-like_dom"/>
</dbReference>
<reference evidence="3" key="1">
    <citation type="journal article" date="2019" name="Int. J. Syst. Evol. Microbiol.">
        <title>The Global Catalogue of Microorganisms (GCM) 10K type strain sequencing project: providing services to taxonomists for standard genome sequencing and annotation.</title>
        <authorList>
            <consortium name="The Broad Institute Genomics Platform"/>
            <consortium name="The Broad Institute Genome Sequencing Center for Infectious Disease"/>
            <person name="Wu L."/>
            <person name="Ma J."/>
        </authorList>
    </citation>
    <scope>NUCLEOTIDE SEQUENCE [LARGE SCALE GENOMIC DNA]</scope>
    <source>
        <strain evidence="3">CGMCC 1.15772</strain>
    </source>
</reference>
<dbReference type="RefSeq" id="WP_380081725.1">
    <property type="nucleotide sequence ID" value="NZ_JBHSWD010000001.1"/>
</dbReference>
<dbReference type="Proteomes" id="UP001596297">
    <property type="component" value="Unassembled WGS sequence"/>
</dbReference>
<name>A0ABW1Y943_9DEIO</name>
<accession>A0ABW1Y943</accession>
<gene>
    <name evidence="2" type="ORF">ACFP81_00750</name>
</gene>
<dbReference type="EMBL" id="JBHSWD010000001">
    <property type="protein sequence ID" value="MFC6590708.1"/>
    <property type="molecule type" value="Genomic_DNA"/>
</dbReference>
<evidence type="ECO:0000313" key="2">
    <source>
        <dbReference type="EMBL" id="MFC6590708.1"/>
    </source>
</evidence>
<sequence>MSERLEWLGTEQPSLDTVTVREVGRAALGFFGGASQAGATKNEDAALVWDDAEAGWTFAAALDAHGTAASARAVLKRLSDEYSSVARCLAQAPASAFAKLERHILATFEDADFQAECAALRGETALLCVAQKGGYLWWFSVGDCLVYLLHPETMRLGQYALNQRHFFQWIGEVNTFAQPCATYSSGRFMLRQGLSHVVPVTDGVLEFGSRPLDNPARLAQEVCSSHSPAAAAHALLEQVQVGMGRDSATVLCWSVENTEAVMQPSA</sequence>
<keyword evidence="3" id="KW-1185">Reference proteome</keyword>
<proteinExistence type="predicted"/>
<comment type="caution">
    <text evidence="2">The sequence shown here is derived from an EMBL/GenBank/DDBJ whole genome shotgun (WGS) entry which is preliminary data.</text>
</comment>
<evidence type="ECO:0000313" key="3">
    <source>
        <dbReference type="Proteomes" id="UP001596297"/>
    </source>
</evidence>
<organism evidence="2 3">
    <name type="scientific">Deinococcus lacus</name>
    <dbReference type="NCBI Taxonomy" id="392561"/>
    <lineage>
        <taxon>Bacteria</taxon>
        <taxon>Thermotogati</taxon>
        <taxon>Deinococcota</taxon>
        <taxon>Deinococci</taxon>
        <taxon>Deinococcales</taxon>
        <taxon>Deinococcaceae</taxon>
        <taxon>Deinococcus</taxon>
    </lineage>
</organism>
<dbReference type="PROSITE" id="PS51746">
    <property type="entry name" value="PPM_2"/>
    <property type="match status" value="1"/>
</dbReference>
<protein>
    <submittedName>
        <fullName evidence="2">Protein phosphatase 2C domain-containing protein</fullName>
    </submittedName>
</protein>
<dbReference type="InterPro" id="IPR036457">
    <property type="entry name" value="PPM-type-like_dom_sf"/>
</dbReference>
<feature type="domain" description="PPM-type phosphatase" evidence="1">
    <location>
        <begin position="30"/>
        <end position="255"/>
    </location>
</feature>
<dbReference type="SUPFAM" id="SSF81606">
    <property type="entry name" value="PP2C-like"/>
    <property type="match status" value="1"/>
</dbReference>
<evidence type="ECO:0000259" key="1">
    <source>
        <dbReference type="PROSITE" id="PS51746"/>
    </source>
</evidence>